<dbReference type="InterPro" id="IPR023753">
    <property type="entry name" value="FAD/NAD-binding_dom"/>
</dbReference>
<dbReference type="AlphaFoldDB" id="A0A0B5E3B8"/>
<dbReference type="EMBL" id="CP004393">
    <property type="protein sequence ID" value="AJE47536.1"/>
    <property type="molecule type" value="Genomic_DNA"/>
</dbReference>
<keyword evidence="1" id="KW-0560">Oxidoreductase</keyword>
<feature type="domain" description="FAD/NAD(P)-binding" evidence="2">
    <location>
        <begin position="5"/>
        <end position="162"/>
    </location>
</feature>
<dbReference type="GO" id="GO:0016491">
    <property type="term" value="F:oxidoreductase activity"/>
    <property type="evidence" value="ECO:0007669"/>
    <property type="project" value="UniProtKB-KW"/>
</dbReference>
<evidence type="ECO:0000313" key="5">
    <source>
        <dbReference type="Proteomes" id="UP000031521"/>
    </source>
</evidence>
<sequence>MACVDLTIIGAGPAGMSAAIAARARGLSVCVVDEQPAPGGQIWRDAERNAGNRIEGILGTEYQKGLRVIAEFRACGCDYRPETQIWHVERREAAFRLFATSDRGLDSFESRRVLFATGAQERPLPFPGWTLPGVMTVGAAQILLKSSRQVPAEPVWIVGTGPLVLLYMVQLLAAGGRIAGHVETSPAFAAARAWRELAAGLFSTEGSRQVRTGLGWQGRLRRAGFPIFRGRPLRAEGQDRLEAFRFTTGRGEVRTVPASLLLLHDGLMPSIHGPLSADCDIRWDRGGRYFSPPVEIGSGATSVPGLHVAGDGARIQGADAAALHGADVAGRIADSLGAVPAEGTQSLRRALARATRLRPFLEACYRPFPGTASPADDALVCRCEEISALDIRKTVGATRMDANQLKALTRCGMGPCQGRQCGHVVSRMLAEMRGETPDQSDLFRIRPPLKPVTLGELASLKVME</sequence>
<dbReference type="KEGG" id="cid:P73_2821"/>
<dbReference type="PRINTS" id="PR00368">
    <property type="entry name" value="FADPNR"/>
</dbReference>
<accession>A0A0B5E3B8</accession>
<reference evidence="4 5" key="1">
    <citation type="journal article" date="2014" name="Int. J. Syst. Evol. Microbiol.">
        <title>Celeribacter indicus sp. nov., a polycyclic aromatic hydrocarbon-degrading bacterium from deep-sea sediment and reclassification of Huaishuia halophila as Celeribacter halophilus comb. nov.</title>
        <authorList>
            <person name="Lai Q."/>
            <person name="Cao J."/>
            <person name="Yuan J."/>
            <person name="Li F."/>
            <person name="Shao Z."/>
        </authorList>
    </citation>
    <scope>NUCLEOTIDE SEQUENCE [LARGE SCALE GENOMIC DNA]</scope>
    <source>
        <strain evidence="4">P73</strain>
    </source>
</reference>
<dbReference type="InterPro" id="IPR036188">
    <property type="entry name" value="FAD/NAD-bd_sf"/>
</dbReference>
<dbReference type="InterPro" id="IPR041117">
    <property type="entry name" value="SoxA_A3"/>
</dbReference>
<dbReference type="PANTHER" id="PTHR42949:SF3">
    <property type="entry name" value="ANAEROBIC GLYCEROL-3-PHOSPHATE DEHYDROGENASE SUBUNIT B"/>
    <property type="match status" value="1"/>
</dbReference>
<dbReference type="CDD" id="cd19946">
    <property type="entry name" value="GlpA-like_Fer2_BFD-like"/>
    <property type="match status" value="1"/>
</dbReference>
<evidence type="ECO:0000256" key="1">
    <source>
        <dbReference type="ARBA" id="ARBA00023002"/>
    </source>
</evidence>
<keyword evidence="5" id="KW-1185">Reference proteome</keyword>
<evidence type="ECO:0000259" key="3">
    <source>
        <dbReference type="Pfam" id="PF17806"/>
    </source>
</evidence>
<proteinExistence type="predicted"/>
<dbReference type="InterPro" id="IPR041854">
    <property type="entry name" value="BFD-like_2Fe2S-bd_dom_sf"/>
</dbReference>
<dbReference type="Gene3D" id="1.10.10.1100">
    <property type="entry name" value="BFD-like [2Fe-2S]-binding domain"/>
    <property type="match status" value="1"/>
</dbReference>
<organism evidence="4 5">
    <name type="scientific">Celeribacter indicus</name>
    <dbReference type="NCBI Taxonomy" id="1208324"/>
    <lineage>
        <taxon>Bacteria</taxon>
        <taxon>Pseudomonadati</taxon>
        <taxon>Pseudomonadota</taxon>
        <taxon>Alphaproteobacteria</taxon>
        <taxon>Rhodobacterales</taxon>
        <taxon>Roseobacteraceae</taxon>
        <taxon>Celeribacter</taxon>
    </lineage>
</organism>
<gene>
    <name evidence="4" type="ORF">P73_2821</name>
</gene>
<evidence type="ECO:0000313" key="4">
    <source>
        <dbReference type="EMBL" id="AJE47536.1"/>
    </source>
</evidence>
<dbReference type="PIRSF" id="PIRSF037495">
    <property type="entry name" value="Opine_OX_OoxA/HcnB"/>
    <property type="match status" value="1"/>
</dbReference>
<dbReference type="Pfam" id="PF07992">
    <property type="entry name" value="Pyr_redox_2"/>
    <property type="match status" value="1"/>
</dbReference>
<protein>
    <submittedName>
        <fullName evidence="4">BFD-like protein</fullName>
    </submittedName>
</protein>
<dbReference type="InterPro" id="IPR051691">
    <property type="entry name" value="Metab_Enz_Cyan_OpOx_G3PDH"/>
</dbReference>
<dbReference type="PANTHER" id="PTHR42949">
    <property type="entry name" value="ANAEROBIC GLYCEROL-3-PHOSPHATE DEHYDROGENASE SUBUNIT B"/>
    <property type="match status" value="1"/>
</dbReference>
<dbReference type="RefSeq" id="WP_043870076.1">
    <property type="nucleotide sequence ID" value="NZ_CP004393.1"/>
</dbReference>
<evidence type="ECO:0000259" key="2">
    <source>
        <dbReference type="Pfam" id="PF07992"/>
    </source>
</evidence>
<feature type="domain" description="SoxA A3" evidence="3">
    <location>
        <begin position="380"/>
        <end position="458"/>
    </location>
</feature>
<dbReference type="PRINTS" id="PR00469">
    <property type="entry name" value="PNDRDTASEII"/>
</dbReference>
<dbReference type="Gene3D" id="3.50.50.60">
    <property type="entry name" value="FAD/NAD(P)-binding domain"/>
    <property type="match status" value="2"/>
</dbReference>
<name>A0A0B5E3B8_9RHOB</name>
<dbReference type="OrthoDB" id="9801699at2"/>
<dbReference type="HOGENOM" id="CLU_030705_1_0_5"/>
<dbReference type="Proteomes" id="UP000031521">
    <property type="component" value="Chromosome"/>
</dbReference>
<dbReference type="InterPro" id="IPR017224">
    <property type="entry name" value="Opine_Oxase_asu/HCN_bsu"/>
</dbReference>
<dbReference type="STRING" id="1208324.P73_2821"/>
<dbReference type="Pfam" id="PF17806">
    <property type="entry name" value="SO_alpha_A3"/>
    <property type="match status" value="1"/>
</dbReference>
<dbReference type="SUPFAM" id="SSF51905">
    <property type="entry name" value="FAD/NAD(P)-binding domain"/>
    <property type="match status" value="1"/>
</dbReference>